<evidence type="ECO:0000256" key="2">
    <source>
        <dbReference type="ARBA" id="ARBA00022448"/>
    </source>
</evidence>
<feature type="chain" id="PRO_5035460436" evidence="10">
    <location>
        <begin position="20"/>
        <end position="271"/>
    </location>
</feature>
<protein>
    <submittedName>
        <fullName evidence="12">M6PR protein</fullName>
    </submittedName>
</protein>
<keyword evidence="8" id="KW-0325">Glycoprotein</keyword>
<dbReference type="AlphaFoldDB" id="A0A8J9W545"/>
<dbReference type="PROSITE" id="PS51914">
    <property type="entry name" value="MRH"/>
    <property type="match status" value="1"/>
</dbReference>
<evidence type="ECO:0000256" key="5">
    <source>
        <dbReference type="ARBA" id="ARBA00022989"/>
    </source>
</evidence>
<evidence type="ECO:0000256" key="10">
    <source>
        <dbReference type="SAM" id="SignalP"/>
    </source>
</evidence>
<keyword evidence="6 9" id="KW-0472">Membrane</keyword>
<organism evidence="12 13">
    <name type="scientific">Branchiostoma lanceolatum</name>
    <name type="common">Common lancelet</name>
    <name type="synonym">Amphioxus lanceolatum</name>
    <dbReference type="NCBI Taxonomy" id="7740"/>
    <lineage>
        <taxon>Eukaryota</taxon>
        <taxon>Metazoa</taxon>
        <taxon>Chordata</taxon>
        <taxon>Cephalochordata</taxon>
        <taxon>Leptocardii</taxon>
        <taxon>Amphioxiformes</taxon>
        <taxon>Branchiostomatidae</taxon>
        <taxon>Branchiostoma</taxon>
    </lineage>
</organism>
<keyword evidence="5 9" id="KW-1133">Transmembrane helix</keyword>
<reference evidence="12" key="1">
    <citation type="submission" date="2022-01" db="EMBL/GenBank/DDBJ databases">
        <authorList>
            <person name="Braso-Vives M."/>
        </authorList>
    </citation>
    <scope>NUCLEOTIDE SEQUENCE</scope>
</reference>
<proteinExistence type="predicted"/>
<keyword evidence="2" id="KW-0813">Transport</keyword>
<dbReference type="GO" id="GO:0005802">
    <property type="term" value="C:trans-Golgi network"/>
    <property type="evidence" value="ECO:0007669"/>
    <property type="project" value="TreeGrafter"/>
</dbReference>
<dbReference type="PRINTS" id="PR00715">
    <property type="entry name" value="MAN6PRECEPTR"/>
</dbReference>
<keyword evidence="3 9" id="KW-0812">Transmembrane</keyword>
<dbReference type="GO" id="GO:0006622">
    <property type="term" value="P:protein targeting to lysosome"/>
    <property type="evidence" value="ECO:0007669"/>
    <property type="project" value="InterPro"/>
</dbReference>
<dbReference type="Proteomes" id="UP000838412">
    <property type="component" value="Chromosome 11"/>
</dbReference>
<dbReference type="InterPro" id="IPR028927">
    <property type="entry name" value="Man-6-P_rcpt"/>
</dbReference>
<evidence type="ECO:0000256" key="3">
    <source>
        <dbReference type="ARBA" id="ARBA00022692"/>
    </source>
</evidence>
<evidence type="ECO:0000313" key="12">
    <source>
        <dbReference type="EMBL" id="CAH1240188.1"/>
    </source>
</evidence>
<dbReference type="EMBL" id="OV696696">
    <property type="protein sequence ID" value="CAH1240188.1"/>
    <property type="molecule type" value="Genomic_DNA"/>
</dbReference>
<dbReference type="InterPro" id="IPR044865">
    <property type="entry name" value="MRH_dom"/>
</dbReference>
<dbReference type="GO" id="GO:0019904">
    <property type="term" value="F:protein domain specific binding"/>
    <property type="evidence" value="ECO:0007669"/>
    <property type="project" value="InterPro"/>
</dbReference>
<keyword evidence="4 10" id="KW-0732">Signal</keyword>
<evidence type="ECO:0000259" key="11">
    <source>
        <dbReference type="PROSITE" id="PS51914"/>
    </source>
</evidence>
<keyword evidence="13" id="KW-1185">Reference proteome</keyword>
<accession>A0A8J9W545</accession>
<evidence type="ECO:0000313" key="13">
    <source>
        <dbReference type="Proteomes" id="UP000838412"/>
    </source>
</evidence>
<dbReference type="InterPro" id="IPR000296">
    <property type="entry name" value="Man-6-P_rcpt_cation_dep"/>
</dbReference>
<sequence>MQYVAAIFVAVSLVARIAGDCVIDTAEKLQDKEKKLLERLAPLTKKNELFTFKDDPYQYDYKARICNAVKSSSKPDAGIIQVDKMNGTEHSLGKINKVNIKAGTNWMMLEYRGGDKYHSHCKGLERTSVIMILCDSSTVEGTMNIIEEHKKSNEGDCYYLFELYSNVVCSAKSSIPGGLSVGSVLVLIFVVVVGCYFLFGFLYQRYVVGAKGMEQIPHFSFWKDFGNLQADGCELVCRTQEAGPPRTYKGIGDDQLGLDDDDERDDHLLPM</sequence>
<evidence type="ECO:0000256" key="8">
    <source>
        <dbReference type="ARBA" id="ARBA00023180"/>
    </source>
</evidence>
<feature type="transmembrane region" description="Helical" evidence="9">
    <location>
        <begin position="179"/>
        <end position="203"/>
    </location>
</feature>
<name>A0A8J9W545_BRALA</name>
<dbReference type="SUPFAM" id="SSF50911">
    <property type="entry name" value="Mannose 6-phosphate receptor domain"/>
    <property type="match status" value="1"/>
</dbReference>
<evidence type="ECO:0000256" key="1">
    <source>
        <dbReference type="ARBA" id="ARBA00004308"/>
    </source>
</evidence>
<keyword evidence="7" id="KW-1015">Disulfide bond</keyword>
<dbReference type="PANTHER" id="PTHR15071">
    <property type="entry name" value="MANNOSE-6-PHOSPHATE RECEPTOR FAMILY MEMBER"/>
    <property type="match status" value="1"/>
</dbReference>
<gene>
    <name evidence="12" type="primary">M6PR</name>
    <name evidence="12" type="ORF">BLAG_LOCUS4228</name>
</gene>
<dbReference type="GO" id="GO:0005768">
    <property type="term" value="C:endosome"/>
    <property type="evidence" value="ECO:0007669"/>
    <property type="project" value="InterPro"/>
</dbReference>
<dbReference type="PANTHER" id="PTHR15071:SF29">
    <property type="entry name" value="CATION-DEPENDENT MANNOSE-6-PHOSPHATE RECEPTOR"/>
    <property type="match status" value="1"/>
</dbReference>
<dbReference type="InterPro" id="IPR009011">
    <property type="entry name" value="Man6P_isomerase_rcpt-bd_dom_sf"/>
</dbReference>
<dbReference type="Pfam" id="PF02157">
    <property type="entry name" value="Man-6-P_recep"/>
    <property type="match status" value="1"/>
</dbReference>
<feature type="signal peptide" evidence="10">
    <location>
        <begin position="1"/>
        <end position="19"/>
    </location>
</feature>
<evidence type="ECO:0000256" key="9">
    <source>
        <dbReference type="SAM" id="Phobius"/>
    </source>
</evidence>
<evidence type="ECO:0000256" key="6">
    <source>
        <dbReference type="ARBA" id="ARBA00023136"/>
    </source>
</evidence>
<feature type="domain" description="MRH" evidence="11">
    <location>
        <begin position="19"/>
        <end position="171"/>
    </location>
</feature>
<comment type="subcellular location">
    <subcellularLocation>
        <location evidence="1">Endomembrane system</location>
    </subcellularLocation>
</comment>
<dbReference type="OrthoDB" id="29460at2759"/>
<evidence type="ECO:0000256" key="4">
    <source>
        <dbReference type="ARBA" id="ARBA00022729"/>
    </source>
</evidence>
<dbReference type="Gene3D" id="2.70.130.10">
    <property type="entry name" value="Mannose-6-phosphate receptor binding domain"/>
    <property type="match status" value="1"/>
</dbReference>
<evidence type="ECO:0000256" key="7">
    <source>
        <dbReference type="ARBA" id="ARBA00023157"/>
    </source>
</evidence>